<proteinExistence type="predicted"/>
<keyword evidence="2" id="KW-1185">Reference proteome</keyword>
<comment type="caution">
    <text evidence="1">The sequence shown here is derived from an EMBL/GenBank/DDBJ whole genome shotgun (WGS) entry which is preliminary data.</text>
</comment>
<sequence>MDAKLPQPTFGHDDMKVEVSHVEHQKDFNDKESYVENGRQHGQDTNEIVYVSGTAEEKALVRKMDMRLLPILWLMYVFNYLDRTNIGNAKVGGMEKALKLTSSDYSLALSIFFVGYLLNEVPSNMLLARSRPSIFLPCLMFVWGAMSIGAKGIHSLGGLVAFRFCLGLVEAGFFPGVMLLLSCWYKPDELSKRLAIFYSASLTSGAFGGLLAGVITQYMNGVGNTPGWQWLFIIEGLVTVCISLVALFILPDYPTTTKWLSEREKALAVARLVSNEDLGERLGHRQAFVAACKDFKTWIFMLVYVLINGAGTISYAFICFGGAGIWTAVPIFLSYMVTNFEGREKRAVSIAIINGFGNLASVYGSFIWPSTDAPLYHAGFGTTTGLIALGGMVTTFIRLKYGNPPRLEDVLARQKEEAMVVRLQRQGSE</sequence>
<evidence type="ECO:0000313" key="1">
    <source>
        <dbReference type="EMBL" id="KAJ9092566.1"/>
    </source>
</evidence>
<reference evidence="1" key="1">
    <citation type="submission" date="2023-04" db="EMBL/GenBank/DDBJ databases">
        <title>Draft Genome sequencing of Naganishia species isolated from polar environments using Oxford Nanopore Technology.</title>
        <authorList>
            <person name="Leo P."/>
            <person name="Venkateswaran K."/>
        </authorList>
    </citation>
    <scope>NUCLEOTIDE SEQUENCE</scope>
    <source>
        <strain evidence="1">MNA-CCFEE 5423</strain>
    </source>
</reference>
<gene>
    <name evidence="1" type="ORF">QFC21_006797</name>
</gene>
<dbReference type="Proteomes" id="UP001227268">
    <property type="component" value="Unassembled WGS sequence"/>
</dbReference>
<dbReference type="EMBL" id="JASBWT010000037">
    <property type="protein sequence ID" value="KAJ9092566.1"/>
    <property type="molecule type" value="Genomic_DNA"/>
</dbReference>
<evidence type="ECO:0000313" key="2">
    <source>
        <dbReference type="Proteomes" id="UP001227268"/>
    </source>
</evidence>
<protein>
    <submittedName>
        <fullName evidence="1">Uncharacterized protein</fullName>
    </submittedName>
</protein>
<name>A0ACC2V137_9TREE</name>
<organism evidence="1 2">
    <name type="scientific">Naganishia friedmannii</name>
    <dbReference type="NCBI Taxonomy" id="89922"/>
    <lineage>
        <taxon>Eukaryota</taxon>
        <taxon>Fungi</taxon>
        <taxon>Dikarya</taxon>
        <taxon>Basidiomycota</taxon>
        <taxon>Agaricomycotina</taxon>
        <taxon>Tremellomycetes</taxon>
        <taxon>Filobasidiales</taxon>
        <taxon>Filobasidiaceae</taxon>
        <taxon>Naganishia</taxon>
    </lineage>
</organism>
<accession>A0ACC2V137</accession>